<proteinExistence type="inferred from homology"/>
<dbReference type="PANTHER" id="PTHR43802:SF1">
    <property type="entry name" value="IP11341P-RELATED"/>
    <property type="match status" value="1"/>
</dbReference>
<comment type="similarity">
    <text evidence="1 2">Belongs to the enoyl-CoA hydratase/isomerase family.</text>
</comment>
<protein>
    <submittedName>
        <fullName evidence="3">Enoyl-CoA hydratase/isomerase family protein</fullName>
    </submittedName>
</protein>
<dbReference type="InterPro" id="IPR018376">
    <property type="entry name" value="Enoyl-CoA_hyd/isom_CS"/>
</dbReference>
<evidence type="ECO:0000313" key="3">
    <source>
        <dbReference type="EMBL" id="NRF67751.1"/>
    </source>
</evidence>
<evidence type="ECO:0000313" key="4">
    <source>
        <dbReference type="Proteomes" id="UP000737171"/>
    </source>
</evidence>
<evidence type="ECO:0000256" key="2">
    <source>
        <dbReference type="RuleBase" id="RU003707"/>
    </source>
</evidence>
<dbReference type="SUPFAM" id="SSF52096">
    <property type="entry name" value="ClpP/crotonase"/>
    <property type="match status" value="1"/>
</dbReference>
<organism evidence="3 4">
    <name type="scientific">Pseudaquabacterium terrae</name>
    <dbReference type="NCBI Taxonomy" id="2732868"/>
    <lineage>
        <taxon>Bacteria</taxon>
        <taxon>Pseudomonadati</taxon>
        <taxon>Pseudomonadota</taxon>
        <taxon>Betaproteobacteria</taxon>
        <taxon>Burkholderiales</taxon>
        <taxon>Sphaerotilaceae</taxon>
        <taxon>Pseudaquabacterium</taxon>
    </lineage>
</organism>
<dbReference type="PROSITE" id="PS00166">
    <property type="entry name" value="ENOYL_COA_HYDRATASE"/>
    <property type="match status" value="1"/>
</dbReference>
<gene>
    <name evidence="3" type="ORF">HLB44_12210</name>
</gene>
<dbReference type="Proteomes" id="UP000737171">
    <property type="component" value="Unassembled WGS sequence"/>
</dbReference>
<dbReference type="PANTHER" id="PTHR43802">
    <property type="entry name" value="ENOYL-COA HYDRATASE"/>
    <property type="match status" value="1"/>
</dbReference>
<accession>A0ABX2EGP3</accession>
<name>A0ABX2EGP3_9BURK</name>
<reference evidence="3 4" key="1">
    <citation type="submission" date="2020-05" db="EMBL/GenBank/DDBJ databases">
        <title>Aquincola sp. isolate from soil.</title>
        <authorList>
            <person name="Han J."/>
            <person name="Kim D.-U."/>
        </authorList>
    </citation>
    <scope>NUCLEOTIDE SEQUENCE [LARGE SCALE GENOMIC DNA]</scope>
    <source>
        <strain evidence="3 4">S2</strain>
    </source>
</reference>
<dbReference type="EMBL" id="JABRWJ010000003">
    <property type="protein sequence ID" value="NRF67751.1"/>
    <property type="molecule type" value="Genomic_DNA"/>
</dbReference>
<evidence type="ECO:0000256" key="1">
    <source>
        <dbReference type="ARBA" id="ARBA00005254"/>
    </source>
</evidence>
<dbReference type="Pfam" id="PF00378">
    <property type="entry name" value="ECH_1"/>
    <property type="match status" value="1"/>
</dbReference>
<dbReference type="CDD" id="cd06558">
    <property type="entry name" value="crotonase-like"/>
    <property type="match status" value="1"/>
</dbReference>
<dbReference type="InterPro" id="IPR001753">
    <property type="entry name" value="Enoyl-CoA_hydra/iso"/>
</dbReference>
<dbReference type="RefSeq" id="WP_173122840.1">
    <property type="nucleotide sequence ID" value="NZ_JABRWJ010000003.1"/>
</dbReference>
<sequence>MSLETEAPLLRELSDDGVLTLTLNRPRKLNAITATLAQDLWRALEHADADAAVKAVLLRGAGRAFCAGRDVSAAPTEAELEGVQRVAAAIVGCRKPVVAAVHGWVLGAGLEWMLDADIVIAARSARLKLPEASLGVFVTGGLVATLPAAAGLARAKALMLLGEEFSAEQALGWGLVWKLVDDDTLGTASRAIAQRLAALDADVAARYKRVLNQIGLASFEEALRRESAEQRALTQRTS</sequence>
<dbReference type="Gene3D" id="3.90.226.10">
    <property type="entry name" value="2-enoyl-CoA Hydratase, Chain A, domain 1"/>
    <property type="match status" value="1"/>
</dbReference>
<comment type="caution">
    <text evidence="3">The sequence shown here is derived from an EMBL/GenBank/DDBJ whole genome shotgun (WGS) entry which is preliminary data.</text>
</comment>
<dbReference type="InterPro" id="IPR029045">
    <property type="entry name" value="ClpP/crotonase-like_dom_sf"/>
</dbReference>
<keyword evidence="4" id="KW-1185">Reference proteome</keyword>